<dbReference type="InterPro" id="IPR011701">
    <property type="entry name" value="MFS"/>
</dbReference>
<evidence type="ECO:0000256" key="7">
    <source>
        <dbReference type="SAM" id="Phobius"/>
    </source>
</evidence>
<keyword evidence="3" id="KW-1003">Cell membrane</keyword>
<evidence type="ECO:0000313" key="9">
    <source>
        <dbReference type="EMBL" id="GAN38089.1"/>
    </source>
</evidence>
<feature type="transmembrane region" description="Helical" evidence="7">
    <location>
        <begin position="87"/>
        <end position="110"/>
    </location>
</feature>
<dbReference type="PANTHER" id="PTHR43124:SF3">
    <property type="entry name" value="CHLORAMPHENICOL EFFLUX PUMP RV0191"/>
    <property type="match status" value="1"/>
</dbReference>
<evidence type="ECO:0000256" key="3">
    <source>
        <dbReference type="ARBA" id="ARBA00022475"/>
    </source>
</evidence>
<evidence type="ECO:0000256" key="2">
    <source>
        <dbReference type="ARBA" id="ARBA00022448"/>
    </source>
</evidence>
<comment type="subcellular location">
    <subcellularLocation>
        <location evidence="1">Cell membrane</location>
        <topology evidence="1">Multi-pass membrane protein</topology>
    </subcellularLocation>
</comment>
<dbReference type="SUPFAM" id="SSF103473">
    <property type="entry name" value="MFS general substrate transporter"/>
    <property type="match status" value="1"/>
</dbReference>
<feature type="transmembrane region" description="Helical" evidence="7">
    <location>
        <begin position="250"/>
        <end position="273"/>
    </location>
</feature>
<dbReference type="Pfam" id="PF07690">
    <property type="entry name" value="MFS_1"/>
    <property type="match status" value="1"/>
</dbReference>
<comment type="caution">
    <text evidence="9">The sequence shown here is derived from an EMBL/GenBank/DDBJ whole genome shotgun (WGS) entry which is preliminary data.</text>
</comment>
<feature type="domain" description="Major facilitator superfamily (MFS) profile" evidence="8">
    <location>
        <begin position="21"/>
        <end position="393"/>
    </location>
</feature>
<dbReference type="GO" id="GO:0022857">
    <property type="term" value="F:transmembrane transporter activity"/>
    <property type="evidence" value="ECO:0007669"/>
    <property type="project" value="InterPro"/>
</dbReference>
<evidence type="ECO:0000256" key="4">
    <source>
        <dbReference type="ARBA" id="ARBA00022692"/>
    </source>
</evidence>
<evidence type="ECO:0000259" key="8">
    <source>
        <dbReference type="PROSITE" id="PS50850"/>
    </source>
</evidence>
<keyword evidence="4 7" id="KW-0812">Transmembrane</keyword>
<dbReference type="EMBL" id="BAYM01000390">
    <property type="protein sequence ID" value="GAN38089.1"/>
    <property type="molecule type" value="Genomic_DNA"/>
</dbReference>
<dbReference type="InterPro" id="IPR020846">
    <property type="entry name" value="MFS_dom"/>
</dbReference>
<dbReference type="InterPro" id="IPR050189">
    <property type="entry name" value="MFS_Efflux_Transporters"/>
</dbReference>
<feature type="transmembrane region" description="Helical" evidence="7">
    <location>
        <begin position="219"/>
        <end position="244"/>
    </location>
</feature>
<dbReference type="AlphaFoldDB" id="A0A0C9Q125"/>
<feature type="transmembrane region" description="Helical" evidence="7">
    <location>
        <begin position="309"/>
        <end position="331"/>
    </location>
</feature>
<keyword evidence="5 7" id="KW-1133">Transmembrane helix</keyword>
<dbReference type="Proteomes" id="UP000032552">
    <property type="component" value="Unassembled WGS sequence"/>
</dbReference>
<name>A0A0C9Q125_LACPA</name>
<feature type="transmembrane region" description="Helical" evidence="7">
    <location>
        <begin position="21"/>
        <end position="43"/>
    </location>
</feature>
<accession>A0A0C9Q125</accession>
<sequence>MFDNFKTVKLIGDFLMKERRLSFLFFLVMFVIGTDTFLVSPLLPTLTQYYGISTSLSGFIVSAYAVGYMISALLIGPISDRHDRKRILIIGLMVFTLATAGCGLANTFAMMLVTRFVAGVAAATAGPQIWAAIPVLFPKTQVVKVMGYATAGLAVAQIVGVPLGSYLAIWSWRFPFFFVGVIALMLTMLVVRFMPSLNEVTTSRLATGIYRKLFQNKTVLKLLGAYLLFQTANFCGFAFIGTWFAKSFHLSVGAIGSFILLIGVGQFVGSLLGSRLVTWLGQPHAFLLEFLLFIAGYLVLPFTNSPLTATVILAFIYTIGGALLPLFMSTLQEHAGSARSTISALANAVMYLGEAIGGVIGGILIKQFTGFSGIAVFTAIGASLAMLLYAQQGYFKQLQTSR</sequence>
<feature type="transmembrane region" description="Helical" evidence="7">
    <location>
        <begin position="371"/>
        <end position="390"/>
    </location>
</feature>
<protein>
    <submittedName>
        <fullName evidence="9">Permease of the major facilitator superfamily protein</fullName>
    </submittedName>
</protein>
<gene>
    <name evidence="9" type="ORF">LC0644_2678</name>
</gene>
<organism evidence="9 10">
    <name type="scientific">Lacticaseibacillus paracasei NRIC 0644</name>
    <dbReference type="NCBI Taxonomy" id="1435038"/>
    <lineage>
        <taxon>Bacteria</taxon>
        <taxon>Bacillati</taxon>
        <taxon>Bacillota</taxon>
        <taxon>Bacilli</taxon>
        <taxon>Lactobacillales</taxon>
        <taxon>Lactobacillaceae</taxon>
        <taxon>Lacticaseibacillus</taxon>
    </lineage>
</organism>
<proteinExistence type="predicted"/>
<keyword evidence="2" id="KW-0813">Transport</keyword>
<feature type="transmembrane region" description="Helical" evidence="7">
    <location>
        <begin position="285"/>
        <end position="303"/>
    </location>
</feature>
<dbReference type="GO" id="GO:0005886">
    <property type="term" value="C:plasma membrane"/>
    <property type="evidence" value="ECO:0007669"/>
    <property type="project" value="UniProtKB-SubCell"/>
</dbReference>
<evidence type="ECO:0000256" key="1">
    <source>
        <dbReference type="ARBA" id="ARBA00004651"/>
    </source>
</evidence>
<dbReference type="InterPro" id="IPR036259">
    <property type="entry name" value="MFS_trans_sf"/>
</dbReference>
<feature type="transmembrane region" description="Helical" evidence="7">
    <location>
        <begin position="49"/>
        <end position="75"/>
    </location>
</feature>
<dbReference type="Gene3D" id="1.20.1250.20">
    <property type="entry name" value="MFS general substrate transporter like domains"/>
    <property type="match status" value="1"/>
</dbReference>
<feature type="transmembrane region" description="Helical" evidence="7">
    <location>
        <begin position="116"/>
        <end position="137"/>
    </location>
</feature>
<evidence type="ECO:0000256" key="6">
    <source>
        <dbReference type="ARBA" id="ARBA00023136"/>
    </source>
</evidence>
<feature type="transmembrane region" description="Helical" evidence="7">
    <location>
        <begin position="149"/>
        <end position="170"/>
    </location>
</feature>
<feature type="transmembrane region" description="Helical" evidence="7">
    <location>
        <begin position="343"/>
        <end position="365"/>
    </location>
</feature>
<feature type="transmembrane region" description="Helical" evidence="7">
    <location>
        <begin position="176"/>
        <end position="194"/>
    </location>
</feature>
<dbReference type="PROSITE" id="PS50850">
    <property type="entry name" value="MFS"/>
    <property type="match status" value="1"/>
</dbReference>
<evidence type="ECO:0000256" key="5">
    <source>
        <dbReference type="ARBA" id="ARBA00022989"/>
    </source>
</evidence>
<dbReference type="CDD" id="cd17324">
    <property type="entry name" value="MFS_NepI_like"/>
    <property type="match status" value="1"/>
</dbReference>
<evidence type="ECO:0000313" key="10">
    <source>
        <dbReference type="Proteomes" id="UP000032552"/>
    </source>
</evidence>
<dbReference type="PANTHER" id="PTHR43124">
    <property type="entry name" value="PURINE EFFLUX PUMP PBUE"/>
    <property type="match status" value="1"/>
</dbReference>
<reference evidence="10" key="1">
    <citation type="submission" date="2014-05" db="EMBL/GenBank/DDBJ databases">
        <title>Whole genome sequencing of Lactobacillus casei NRIC0644.</title>
        <authorList>
            <person name="Atarashi H."/>
            <person name="Yoshida Y."/>
            <person name="Fujimura S."/>
            <person name="Tanaka N."/>
            <person name="Shiwa Y."/>
            <person name="Yoshikawa H."/>
            <person name="Okada S."/>
            <person name="Nakagawa J."/>
        </authorList>
    </citation>
    <scope>NUCLEOTIDE SEQUENCE [LARGE SCALE GENOMIC DNA]</scope>
    <source>
        <strain evidence="10">NRIC0644</strain>
    </source>
</reference>
<keyword evidence="6 7" id="KW-0472">Membrane</keyword>